<feature type="region of interest" description="Disordered" evidence="5">
    <location>
        <begin position="1"/>
        <end position="72"/>
    </location>
</feature>
<evidence type="ECO:0000313" key="8">
    <source>
        <dbReference type="EMBL" id="CAG6729423.1"/>
    </source>
</evidence>
<keyword evidence="4 6" id="KW-0472">Membrane</keyword>
<feature type="compositionally biased region" description="Low complexity" evidence="5">
    <location>
        <begin position="17"/>
        <end position="34"/>
    </location>
</feature>
<dbReference type="PANTHER" id="PTHR22950:SF340">
    <property type="entry name" value="AMINO ACID TRANSPORTER TRANSMEMBRANE DOMAIN-CONTAINING PROTEIN-RELATED"/>
    <property type="match status" value="1"/>
</dbReference>
<feature type="transmembrane region" description="Helical" evidence="6">
    <location>
        <begin position="378"/>
        <end position="407"/>
    </location>
</feature>
<dbReference type="PANTHER" id="PTHR22950">
    <property type="entry name" value="AMINO ACID TRANSPORTER"/>
    <property type="match status" value="1"/>
</dbReference>
<dbReference type="Pfam" id="PF01490">
    <property type="entry name" value="Aa_trans"/>
    <property type="match status" value="1"/>
</dbReference>
<feature type="domain" description="Amino acid transporter transmembrane" evidence="7">
    <location>
        <begin position="104"/>
        <end position="506"/>
    </location>
</feature>
<feature type="transmembrane region" description="Helical" evidence="6">
    <location>
        <begin position="336"/>
        <end position="358"/>
    </location>
</feature>
<feature type="transmembrane region" description="Helical" evidence="6">
    <location>
        <begin position="453"/>
        <end position="473"/>
    </location>
</feature>
<feature type="transmembrane region" description="Helical" evidence="6">
    <location>
        <begin position="132"/>
        <end position="151"/>
    </location>
</feature>
<dbReference type="AlphaFoldDB" id="A0A8D8YIW2"/>
<keyword evidence="2 6" id="KW-0812">Transmembrane</keyword>
<keyword evidence="3 6" id="KW-1133">Transmembrane helix</keyword>
<feature type="transmembrane region" description="Helical" evidence="6">
    <location>
        <begin position="261"/>
        <end position="281"/>
    </location>
</feature>
<feature type="compositionally biased region" description="Polar residues" evidence="5">
    <location>
        <begin position="55"/>
        <end position="70"/>
    </location>
</feature>
<dbReference type="InterPro" id="IPR013057">
    <property type="entry name" value="AA_transpt_TM"/>
</dbReference>
<evidence type="ECO:0000256" key="4">
    <source>
        <dbReference type="ARBA" id="ARBA00023136"/>
    </source>
</evidence>
<feature type="transmembrane region" description="Helical" evidence="6">
    <location>
        <begin position="428"/>
        <end position="447"/>
    </location>
</feature>
<evidence type="ECO:0000256" key="6">
    <source>
        <dbReference type="SAM" id="Phobius"/>
    </source>
</evidence>
<evidence type="ECO:0000256" key="2">
    <source>
        <dbReference type="ARBA" id="ARBA00022692"/>
    </source>
</evidence>
<feature type="transmembrane region" description="Helical" evidence="6">
    <location>
        <begin position="301"/>
        <end position="324"/>
    </location>
</feature>
<protein>
    <submittedName>
        <fullName evidence="8">Proton-coupled amino acid transporter 4</fullName>
    </submittedName>
</protein>
<dbReference type="GO" id="GO:0005774">
    <property type="term" value="C:vacuolar membrane"/>
    <property type="evidence" value="ECO:0007669"/>
    <property type="project" value="TreeGrafter"/>
</dbReference>
<feature type="transmembrane region" description="Helical" evidence="6">
    <location>
        <begin position="229"/>
        <end position="249"/>
    </location>
</feature>
<sequence>MTLNSFPEDQDERGAKSFPNESYPSNSNENPMPNDGAENVNHTSMDMTPVGTGLDQISNNTSAPHQTQNKPGKWRMATLIPPVGSVPHDYEPYDHRGDIVKGATTNFETLIHLMKGSLGMGMLAMPVSFKNAGILDGIISCVVVSFIASYGMHQLLRMQHHVSKQLGVPLIDYADAMKHAVTGGPKYLSWLSKPAPYLVDFFLCSFQLGICCVYVSFISNSVKQISDDYWLHLSLRTWFIITGALVLVMGQIRNLHHLSPFSTAGDFLIVGGLGMVFYYIFQGGLTPHPDVVLIPEHPFKGFALFFGTMMSAVQSIGVIVALENNMKTPAYYRKPCGVFNIGIVFITCLYGFTGLVGYCKYGNATQASITLNLPQDSIVPVLVKITFAFIILFTYPLQCFMPIDILWRNYVRIHVHKSSNKKWAYNSMLRIALVVFPVLISSLIPILDLLISTVGAFTLPTVGITFPAIMELSVFHKEKRLTSWIFIKCIALIIFGIFSMILCTYVCLFSM</sequence>
<evidence type="ECO:0000256" key="3">
    <source>
        <dbReference type="ARBA" id="ARBA00022989"/>
    </source>
</evidence>
<organism evidence="8">
    <name type="scientific">Cacopsylla melanoneura</name>
    <dbReference type="NCBI Taxonomy" id="428564"/>
    <lineage>
        <taxon>Eukaryota</taxon>
        <taxon>Metazoa</taxon>
        <taxon>Ecdysozoa</taxon>
        <taxon>Arthropoda</taxon>
        <taxon>Hexapoda</taxon>
        <taxon>Insecta</taxon>
        <taxon>Pterygota</taxon>
        <taxon>Neoptera</taxon>
        <taxon>Paraneoptera</taxon>
        <taxon>Hemiptera</taxon>
        <taxon>Sternorrhyncha</taxon>
        <taxon>Psylloidea</taxon>
        <taxon>Psyllidae</taxon>
        <taxon>Psyllinae</taxon>
        <taxon>Cacopsylla</taxon>
    </lineage>
</organism>
<name>A0A8D8YIW2_9HEMI</name>
<feature type="transmembrane region" description="Helical" evidence="6">
    <location>
        <begin position="197"/>
        <end position="217"/>
    </location>
</feature>
<evidence type="ECO:0000256" key="5">
    <source>
        <dbReference type="SAM" id="MobiDB-lite"/>
    </source>
</evidence>
<reference evidence="8" key="1">
    <citation type="submission" date="2021-05" db="EMBL/GenBank/DDBJ databases">
        <authorList>
            <person name="Alioto T."/>
            <person name="Alioto T."/>
            <person name="Gomez Garrido J."/>
        </authorList>
    </citation>
    <scope>NUCLEOTIDE SEQUENCE</scope>
</reference>
<accession>A0A8D8YIW2</accession>
<feature type="transmembrane region" description="Helical" evidence="6">
    <location>
        <begin position="485"/>
        <end position="508"/>
    </location>
</feature>
<proteinExistence type="predicted"/>
<evidence type="ECO:0000259" key="7">
    <source>
        <dbReference type="Pfam" id="PF01490"/>
    </source>
</evidence>
<evidence type="ECO:0000256" key="1">
    <source>
        <dbReference type="ARBA" id="ARBA00004141"/>
    </source>
</evidence>
<comment type="subcellular location">
    <subcellularLocation>
        <location evidence="1">Membrane</location>
        <topology evidence="1">Multi-pass membrane protein</topology>
    </subcellularLocation>
</comment>
<dbReference type="GO" id="GO:0015179">
    <property type="term" value="F:L-amino acid transmembrane transporter activity"/>
    <property type="evidence" value="ECO:0007669"/>
    <property type="project" value="TreeGrafter"/>
</dbReference>
<dbReference type="EMBL" id="HBUF01378793">
    <property type="protein sequence ID" value="CAG6729423.1"/>
    <property type="molecule type" value="Transcribed_RNA"/>
</dbReference>